<proteinExistence type="predicted"/>
<dbReference type="AlphaFoldDB" id="A0A4P7GM94"/>
<dbReference type="GO" id="GO:0005576">
    <property type="term" value="C:extracellular region"/>
    <property type="evidence" value="ECO:0007669"/>
    <property type="project" value="UniProtKB-SubCell"/>
</dbReference>
<dbReference type="GO" id="GO:0004601">
    <property type="term" value="F:peroxidase activity"/>
    <property type="evidence" value="ECO:0007669"/>
    <property type="project" value="UniProtKB-KW"/>
</dbReference>
<dbReference type="PROSITE" id="PS50292">
    <property type="entry name" value="PEROXIDASE_3"/>
    <property type="match status" value="1"/>
</dbReference>
<dbReference type="EMBL" id="CP038267">
    <property type="protein sequence ID" value="QBR92984.1"/>
    <property type="molecule type" value="Genomic_DNA"/>
</dbReference>
<dbReference type="Proteomes" id="UP000294894">
    <property type="component" value="Chromosome"/>
</dbReference>
<dbReference type="KEGG" id="noy:EXE57_12410"/>
<dbReference type="Gene3D" id="1.10.640.10">
    <property type="entry name" value="Haem peroxidase domain superfamily, animal type"/>
    <property type="match status" value="1"/>
</dbReference>
<dbReference type="PANTHER" id="PTHR11475:SF4">
    <property type="entry name" value="CHORION PEROXIDASE"/>
    <property type="match status" value="1"/>
</dbReference>
<sequence>MPVAKRRGPERHGREHFFIEGEGLVGDPATVPETAPVDDGARTAAAARAEDFRFSRLGPRGSKLPEGLLRKVATAMATRDDGGNGTIAAGYTYLGQFVDHDLTFDQTTVALGDSVAPADLLQGRSPSLDLDSMYGFGPADPVSAEFYRDDRHLAVGRTVRLGPAPLQARREYDLPRLGDGSDDEENRRRAVIPDFRNDENLAVAQTHLAFTRFHNRVVDGLDASVPANQRFRRARRQVVLHYQWMLRTDYLPKICDSTVVTDVFSNGRKLFEVGADPLSVPTMPVEFSVAAFRFGHSMVRGAYDWNAEFPNGQGDLFFLFDFSGTSGFLGGGPLALPSNWIADWRRLYRFSSIGRGDLKPPAGEFNLARRIDTLLTPPLAALPSGAFGGKRDGFGAMAAHLAFRNLVRANMVRLASGQDMVRLLRRKGVPVTALTKAQILGSGGDGASLDSLTAAEKDRFAKETPLWFYVLREAELNGGKLSGVGARIVAETFHRAMEGSRHSIVRHPDWRPTLGGKPGRFTMMDLLLVAYDDDKAVLAPLGD</sequence>
<dbReference type="GO" id="GO:0020037">
    <property type="term" value="F:heme binding"/>
    <property type="evidence" value="ECO:0007669"/>
    <property type="project" value="InterPro"/>
</dbReference>
<evidence type="ECO:0000256" key="3">
    <source>
        <dbReference type="ARBA" id="ARBA00023180"/>
    </source>
</evidence>
<name>A0A4P7GM94_9ACTN</name>
<organism evidence="4 5">
    <name type="scientific">Nocardioides euryhalodurans</name>
    <dbReference type="NCBI Taxonomy" id="2518370"/>
    <lineage>
        <taxon>Bacteria</taxon>
        <taxon>Bacillati</taxon>
        <taxon>Actinomycetota</taxon>
        <taxon>Actinomycetes</taxon>
        <taxon>Propionibacteriales</taxon>
        <taxon>Nocardioidaceae</taxon>
        <taxon>Nocardioides</taxon>
    </lineage>
</organism>
<reference evidence="4 5" key="1">
    <citation type="submission" date="2019-03" db="EMBL/GenBank/DDBJ databases">
        <title>Three New Species of Nocardioides, Nocardioides euryhalodurans sp. nov., Nocardioides seonyuensis sp. nov. and Nocardioides eburneoflavus sp. nov., Iolated from Soil.</title>
        <authorList>
            <person name="Roh S.G."/>
            <person name="Lee C."/>
            <person name="Kim M.-K."/>
            <person name="Kim S.B."/>
        </authorList>
    </citation>
    <scope>NUCLEOTIDE SEQUENCE [LARGE SCALE GENOMIC DNA]</scope>
    <source>
        <strain evidence="4 5">MMS17-SY117</strain>
    </source>
</reference>
<keyword evidence="4" id="KW-0575">Peroxidase</keyword>
<dbReference type="InterPro" id="IPR037120">
    <property type="entry name" value="Haem_peroxidase_sf_animal"/>
</dbReference>
<keyword evidence="3" id="KW-0325">Glycoprotein</keyword>
<protein>
    <submittedName>
        <fullName evidence="4">Heme peroxidase</fullName>
    </submittedName>
</protein>
<gene>
    <name evidence="4" type="ORF">EXE57_12410</name>
</gene>
<evidence type="ECO:0000256" key="2">
    <source>
        <dbReference type="ARBA" id="ARBA00022525"/>
    </source>
</evidence>
<accession>A0A4P7GM94</accession>
<dbReference type="CDD" id="cd09819">
    <property type="entry name" value="An_peroxidase_bacterial_1"/>
    <property type="match status" value="1"/>
</dbReference>
<dbReference type="SUPFAM" id="SSF48113">
    <property type="entry name" value="Heme-dependent peroxidases"/>
    <property type="match status" value="1"/>
</dbReference>
<keyword evidence="4" id="KW-0560">Oxidoreductase</keyword>
<keyword evidence="5" id="KW-1185">Reference proteome</keyword>
<comment type="subcellular location">
    <subcellularLocation>
        <location evidence="1">Secreted</location>
    </subcellularLocation>
</comment>
<keyword evidence="2" id="KW-0964">Secreted</keyword>
<dbReference type="GO" id="GO:0006979">
    <property type="term" value="P:response to oxidative stress"/>
    <property type="evidence" value="ECO:0007669"/>
    <property type="project" value="InterPro"/>
</dbReference>
<dbReference type="PANTHER" id="PTHR11475">
    <property type="entry name" value="OXIDASE/PEROXIDASE"/>
    <property type="match status" value="1"/>
</dbReference>
<dbReference type="InterPro" id="IPR010255">
    <property type="entry name" value="Haem_peroxidase_sf"/>
</dbReference>
<evidence type="ECO:0000313" key="4">
    <source>
        <dbReference type="EMBL" id="QBR92984.1"/>
    </source>
</evidence>
<evidence type="ECO:0000313" key="5">
    <source>
        <dbReference type="Proteomes" id="UP000294894"/>
    </source>
</evidence>
<evidence type="ECO:0000256" key="1">
    <source>
        <dbReference type="ARBA" id="ARBA00004613"/>
    </source>
</evidence>
<dbReference type="RefSeq" id="WP_135077946.1">
    <property type="nucleotide sequence ID" value="NZ_CP038267.1"/>
</dbReference>
<dbReference type="Pfam" id="PF03098">
    <property type="entry name" value="An_peroxidase"/>
    <property type="match status" value="1"/>
</dbReference>
<dbReference type="OrthoDB" id="105077at2"/>
<dbReference type="InterPro" id="IPR019791">
    <property type="entry name" value="Haem_peroxidase_animal"/>
</dbReference>